<gene>
    <name evidence="3" type="ORF">SAMN04488026_102923</name>
</gene>
<evidence type="ECO:0000313" key="4">
    <source>
        <dbReference type="Proteomes" id="UP000199382"/>
    </source>
</evidence>
<sequence length="109" mass="11151">MARELRRGFMVFAALAVPSFALAHGPGPGNQHPLGGTGWQNSPCATTGTTAPPCGAAPGTGALGPYGNGMPGPAAGRGPQMMQEYGISPRRGTNWQHQPGNGPGMNWRN</sequence>
<dbReference type="RefSeq" id="WP_139188406.1">
    <property type="nucleotide sequence ID" value="NZ_FNEK01000029.1"/>
</dbReference>
<dbReference type="STRING" id="571298.SAMN04488026_102923"/>
<feature type="compositionally biased region" description="Gly residues" evidence="1">
    <location>
        <begin position="61"/>
        <end position="70"/>
    </location>
</feature>
<dbReference type="AlphaFoldDB" id="A0A1G8YI47"/>
<organism evidence="3 4">
    <name type="scientific">Aliiruegeria lutimaris</name>
    <dbReference type="NCBI Taxonomy" id="571298"/>
    <lineage>
        <taxon>Bacteria</taxon>
        <taxon>Pseudomonadati</taxon>
        <taxon>Pseudomonadota</taxon>
        <taxon>Alphaproteobacteria</taxon>
        <taxon>Rhodobacterales</taxon>
        <taxon>Roseobacteraceae</taxon>
        <taxon>Aliiruegeria</taxon>
    </lineage>
</organism>
<accession>A0A1G8YI47</accession>
<feature type="chain" id="PRO_5011672843" evidence="2">
    <location>
        <begin position="24"/>
        <end position="109"/>
    </location>
</feature>
<name>A0A1G8YI47_9RHOB</name>
<dbReference type="Proteomes" id="UP000199382">
    <property type="component" value="Unassembled WGS sequence"/>
</dbReference>
<evidence type="ECO:0000256" key="1">
    <source>
        <dbReference type="SAM" id="MobiDB-lite"/>
    </source>
</evidence>
<feature type="region of interest" description="Disordered" evidence="1">
    <location>
        <begin position="24"/>
        <end position="109"/>
    </location>
</feature>
<dbReference type="EMBL" id="FNEK01000029">
    <property type="protein sequence ID" value="SDK02317.1"/>
    <property type="molecule type" value="Genomic_DNA"/>
</dbReference>
<feature type="signal peptide" evidence="2">
    <location>
        <begin position="1"/>
        <end position="23"/>
    </location>
</feature>
<feature type="compositionally biased region" description="Low complexity" evidence="1">
    <location>
        <begin position="43"/>
        <end position="60"/>
    </location>
</feature>
<protein>
    <submittedName>
        <fullName evidence="3">Uncharacterized protein</fullName>
    </submittedName>
</protein>
<evidence type="ECO:0000313" key="3">
    <source>
        <dbReference type="EMBL" id="SDK02317.1"/>
    </source>
</evidence>
<dbReference type="OrthoDB" id="7861653at2"/>
<evidence type="ECO:0000256" key="2">
    <source>
        <dbReference type="SAM" id="SignalP"/>
    </source>
</evidence>
<proteinExistence type="predicted"/>
<keyword evidence="4" id="KW-1185">Reference proteome</keyword>
<keyword evidence="2" id="KW-0732">Signal</keyword>
<reference evidence="3 4" key="1">
    <citation type="submission" date="2016-10" db="EMBL/GenBank/DDBJ databases">
        <authorList>
            <person name="de Groot N.N."/>
        </authorList>
    </citation>
    <scope>NUCLEOTIDE SEQUENCE [LARGE SCALE GENOMIC DNA]</scope>
    <source>
        <strain evidence="3 4">DSM 25294</strain>
    </source>
</reference>